<evidence type="ECO:0000259" key="8">
    <source>
        <dbReference type="Pfam" id="PF02687"/>
    </source>
</evidence>
<keyword evidence="3" id="KW-1003">Cell membrane</keyword>
<evidence type="ECO:0000256" key="7">
    <source>
        <dbReference type="SAM" id="Phobius"/>
    </source>
</evidence>
<feature type="transmembrane region" description="Helical" evidence="7">
    <location>
        <begin position="313"/>
        <end position="337"/>
    </location>
</feature>
<protein>
    <submittedName>
        <fullName evidence="10">FtsX-like permease family protein</fullName>
    </submittedName>
</protein>
<keyword evidence="5 7" id="KW-1133">Transmembrane helix</keyword>
<evidence type="ECO:0000256" key="3">
    <source>
        <dbReference type="ARBA" id="ARBA00022475"/>
    </source>
</evidence>
<reference evidence="10 11" key="1">
    <citation type="submission" date="2019-06" db="EMBL/GenBank/DDBJ databases">
        <title>Genome sequence of Litorilinea aerophila BAA-2444.</title>
        <authorList>
            <person name="Maclea K.S."/>
            <person name="Maurais E.G."/>
            <person name="Iannazzi L.C."/>
        </authorList>
    </citation>
    <scope>NUCLEOTIDE SEQUENCE [LARGE SCALE GENOMIC DNA]</scope>
    <source>
        <strain evidence="10 11">ATCC BAA-2444</strain>
    </source>
</reference>
<accession>A0A540VBC4</accession>
<organism evidence="10 11">
    <name type="scientific">Litorilinea aerophila</name>
    <dbReference type="NCBI Taxonomy" id="1204385"/>
    <lineage>
        <taxon>Bacteria</taxon>
        <taxon>Bacillati</taxon>
        <taxon>Chloroflexota</taxon>
        <taxon>Caldilineae</taxon>
        <taxon>Caldilineales</taxon>
        <taxon>Caldilineaceae</taxon>
        <taxon>Litorilinea</taxon>
    </lineage>
</organism>
<dbReference type="AlphaFoldDB" id="A0A540VBC4"/>
<dbReference type="OrthoDB" id="384327at2"/>
<dbReference type="Pfam" id="PF02687">
    <property type="entry name" value="FtsX"/>
    <property type="match status" value="1"/>
</dbReference>
<keyword evidence="11" id="KW-1185">Reference proteome</keyword>
<dbReference type="GO" id="GO:0005886">
    <property type="term" value="C:plasma membrane"/>
    <property type="evidence" value="ECO:0007669"/>
    <property type="project" value="UniProtKB-SubCell"/>
</dbReference>
<gene>
    <name evidence="10" type="ORF">FKZ61_18435</name>
</gene>
<keyword evidence="2" id="KW-0813">Transport</keyword>
<evidence type="ECO:0000256" key="6">
    <source>
        <dbReference type="ARBA" id="ARBA00023136"/>
    </source>
</evidence>
<dbReference type="Proteomes" id="UP000317371">
    <property type="component" value="Unassembled WGS sequence"/>
</dbReference>
<evidence type="ECO:0000256" key="1">
    <source>
        <dbReference type="ARBA" id="ARBA00004651"/>
    </source>
</evidence>
<dbReference type="RefSeq" id="WP_141611635.1">
    <property type="nucleotide sequence ID" value="NZ_VIGC02000028.1"/>
</dbReference>
<evidence type="ECO:0000256" key="2">
    <source>
        <dbReference type="ARBA" id="ARBA00022448"/>
    </source>
</evidence>
<evidence type="ECO:0000313" key="11">
    <source>
        <dbReference type="Proteomes" id="UP000317371"/>
    </source>
</evidence>
<sequence>MKQGRVAFHLAFKEIWHNRNRYLLISLVVALITTLVLFIAALSEGLALGNREYLEKLNAELLVYQGNVDLSIGASRLGRSRLNAIRRVEGVADAGQIWTASATLVLGPGQDPVDIALIGVEPGKPGEPPALLGRPLARSRGNEVILDRNTAVRTGLTVGDKVTIQSIQGTEEQFYTLDVVGISDGQSFLLQPSVFLPYLTWEKVRPQGEEGNAEGELVSNLIAVRLEHPEEMAVVASRLTQQVAGIQVVDRRTAYEATPGYTAQKSTLDTQRYFTFFIGVLVVGGFFQIQTLQKVAQIGMLKAIGATPWTIALAALVQIVAINALGVLLGSGGSLALSLSFPPTIPIVFTGQSVLSAVLALLLIGPLGGLISVWMLLRVEPLTALGLAQ</sequence>
<feature type="domain" description="ABC3 transporter permease C-terminal" evidence="8">
    <location>
        <begin position="274"/>
        <end position="381"/>
    </location>
</feature>
<dbReference type="PANTHER" id="PTHR43738">
    <property type="entry name" value="ABC TRANSPORTER, MEMBRANE PROTEIN"/>
    <property type="match status" value="1"/>
</dbReference>
<evidence type="ECO:0000256" key="4">
    <source>
        <dbReference type="ARBA" id="ARBA00022692"/>
    </source>
</evidence>
<dbReference type="PANTHER" id="PTHR43738:SF1">
    <property type="entry name" value="HEMIN TRANSPORT SYSTEM PERMEASE PROTEIN HRTB-RELATED"/>
    <property type="match status" value="1"/>
</dbReference>
<proteinExistence type="predicted"/>
<feature type="domain" description="MacB-like periplasmic core" evidence="9">
    <location>
        <begin position="24"/>
        <end position="241"/>
    </location>
</feature>
<comment type="caution">
    <text evidence="10">The sequence shown here is derived from an EMBL/GenBank/DDBJ whole genome shotgun (WGS) entry which is preliminary data.</text>
</comment>
<feature type="transmembrane region" description="Helical" evidence="7">
    <location>
        <begin position="273"/>
        <end position="292"/>
    </location>
</feature>
<feature type="transmembrane region" description="Helical" evidence="7">
    <location>
        <begin position="21"/>
        <end position="42"/>
    </location>
</feature>
<dbReference type="InterPro" id="IPR051125">
    <property type="entry name" value="ABC-4/HrtB_transporter"/>
</dbReference>
<dbReference type="InParanoid" id="A0A540VBC4"/>
<comment type="subcellular location">
    <subcellularLocation>
        <location evidence="1">Cell membrane</location>
        <topology evidence="1">Multi-pass membrane protein</topology>
    </subcellularLocation>
</comment>
<dbReference type="EMBL" id="VIGC01000028">
    <property type="protein sequence ID" value="TQE94068.1"/>
    <property type="molecule type" value="Genomic_DNA"/>
</dbReference>
<dbReference type="InterPro" id="IPR003838">
    <property type="entry name" value="ABC3_permease_C"/>
</dbReference>
<feature type="transmembrane region" description="Helical" evidence="7">
    <location>
        <begin position="357"/>
        <end position="377"/>
    </location>
</feature>
<dbReference type="InterPro" id="IPR025857">
    <property type="entry name" value="MacB_PCD"/>
</dbReference>
<keyword evidence="4 7" id="KW-0812">Transmembrane</keyword>
<evidence type="ECO:0000313" key="10">
    <source>
        <dbReference type="EMBL" id="TQE94068.1"/>
    </source>
</evidence>
<keyword evidence="6 7" id="KW-0472">Membrane</keyword>
<dbReference type="Pfam" id="PF12704">
    <property type="entry name" value="MacB_PCD"/>
    <property type="match status" value="1"/>
</dbReference>
<name>A0A540VBC4_9CHLR</name>
<evidence type="ECO:0000256" key="5">
    <source>
        <dbReference type="ARBA" id="ARBA00022989"/>
    </source>
</evidence>
<evidence type="ECO:0000259" key="9">
    <source>
        <dbReference type="Pfam" id="PF12704"/>
    </source>
</evidence>